<evidence type="ECO:0000313" key="1">
    <source>
        <dbReference type="EMBL" id="MYM92687.1"/>
    </source>
</evidence>
<name>A0A845GIV7_9BURK</name>
<proteinExistence type="predicted"/>
<sequence>MQTQRTFLVSLYCGEGNSTHLKASYNRPTAFEAFDAFCHENQCIGYPLKPERPEQRDDGLYAVWSGGCSISGQRIYVKERIGS</sequence>
<evidence type="ECO:0000313" key="2">
    <source>
        <dbReference type="Proteomes" id="UP000447355"/>
    </source>
</evidence>
<comment type="caution">
    <text evidence="1">The sequence shown here is derived from an EMBL/GenBank/DDBJ whole genome shotgun (WGS) entry which is preliminary data.</text>
</comment>
<reference evidence="1" key="1">
    <citation type="submission" date="2019-12" db="EMBL/GenBank/DDBJ databases">
        <title>Novel species isolated from a subtropical stream in China.</title>
        <authorList>
            <person name="Lu H."/>
        </authorList>
    </citation>
    <scope>NUCLEOTIDE SEQUENCE [LARGE SCALE GENOMIC DNA]</scope>
    <source>
        <strain evidence="1">FT81W</strain>
    </source>
</reference>
<accession>A0A845GIV7</accession>
<dbReference type="RefSeq" id="WP_161081945.1">
    <property type="nucleotide sequence ID" value="NZ_WWCX01000001.1"/>
</dbReference>
<dbReference type="Proteomes" id="UP000447355">
    <property type="component" value="Unassembled WGS sequence"/>
</dbReference>
<protein>
    <submittedName>
        <fullName evidence="1">Uncharacterized protein</fullName>
    </submittedName>
</protein>
<dbReference type="AlphaFoldDB" id="A0A845GIV7"/>
<organism evidence="1 2">
    <name type="scientific">Duganella vulcania</name>
    <dbReference type="NCBI Taxonomy" id="2692166"/>
    <lineage>
        <taxon>Bacteria</taxon>
        <taxon>Pseudomonadati</taxon>
        <taxon>Pseudomonadota</taxon>
        <taxon>Betaproteobacteria</taxon>
        <taxon>Burkholderiales</taxon>
        <taxon>Oxalobacteraceae</taxon>
        <taxon>Telluria group</taxon>
        <taxon>Duganella</taxon>
    </lineage>
</organism>
<dbReference type="EMBL" id="WWCX01000001">
    <property type="protein sequence ID" value="MYM92687.1"/>
    <property type="molecule type" value="Genomic_DNA"/>
</dbReference>
<gene>
    <name evidence="1" type="ORF">GTP90_02295</name>
</gene>